<organism evidence="1 2">
    <name type="scientific">Acorus calamus</name>
    <name type="common">Sweet flag</name>
    <dbReference type="NCBI Taxonomy" id="4465"/>
    <lineage>
        <taxon>Eukaryota</taxon>
        <taxon>Viridiplantae</taxon>
        <taxon>Streptophyta</taxon>
        <taxon>Embryophyta</taxon>
        <taxon>Tracheophyta</taxon>
        <taxon>Spermatophyta</taxon>
        <taxon>Magnoliopsida</taxon>
        <taxon>Liliopsida</taxon>
        <taxon>Acoraceae</taxon>
        <taxon>Acorus</taxon>
    </lineage>
</organism>
<dbReference type="EMBL" id="JAUJYO010000007">
    <property type="protein sequence ID" value="KAK1311696.1"/>
    <property type="molecule type" value="Genomic_DNA"/>
</dbReference>
<reference evidence="1" key="1">
    <citation type="journal article" date="2023" name="Nat. Commun.">
        <title>Diploid and tetraploid genomes of Acorus and the evolution of monocots.</title>
        <authorList>
            <person name="Ma L."/>
            <person name="Liu K.W."/>
            <person name="Li Z."/>
            <person name="Hsiao Y.Y."/>
            <person name="Qi Y."/>
            <person name="Fu T."/>
            <person name="Tang G.D."/>
            <person name="Zhang D."/>
            <person name="Sun W.H."/>
            <person name="Liu D.K."/>
            <person name="Li Y."/>
            <person name="Chen G.Z."/>
            <person name="Liu X.D."/>
            <person name="Liao X.Y."/>
            <person name="Jiang Y.T."/>
            <person name="Yu X."/>
            <person name="Hao Y."/>
            <person name="Huang J."/>
            <person name="Zhao X.W."/>
            <person name="Ke S."/>
            <person name="Chen Y.Y."/>
            <person name="Wu W.L."/>
            <person name="Hsu J.L."/>
            <person name="Lin Y.F."/>
            <person name="Huang M.D."/>
            <person name="Li C.Y."/>
            <person name="Huang L."/>
            <person name="Wang Z.W."/>
            <person name="Zhao X."/>
            <person name="Zhong W.Y."/>
            <person name="Peng D.H."/>
            <person name="Ahmad S."/>
            <person name="Lan S."/>
            <person name="Zhang J.S."/>
            <person name="Tsai W.C."/>
            <person name="Van de Peer Y."/>
            <person name="Liu Z.J."/>
        </authorList>
    </citation>
    <scope>NUCLEOTIDE SEQUENCE</scope>
    <source>
        <strain evidence="1">CP</strain>
    </source>
</reference>
<accession>A0AAV9EDY2</accession>
<dbReference type="Proteomes" id="UP001180020">
    <property type="component" value="Unassembled WGS sequence"/>
</dbReference>
<protein>
    <submittedName>
        <fullName evidence="1">Uncharacterized protein</fullName>
    </submittedName>
</protein>
<comment type="caution">
    <text evidence="1">The sequence shown here is derived from an EMBL/GenBank/DDBJ whole genome shotgun (WGS) entry which is preliminary data.</text>
</comment>
<gene>
    <name evidence="1" type="ORF">QJS10_CPA07g00974</name>
</gene>
<proteinExistence type="predicted"/>
<name>A0AAV9EDY2_ACOCL</name>
<evidence type="ECO:0000313" key="1">
    <source>
        <dbReference type="EMBL" id="KAK1311696.1"/>
    </source>
</evidence>
<keyword evidence="2" id="KW-1185">Reference proteome</keyword>
<evidence type="ECO:0000313" key="2">
    <source>
        <dbReference type="Proteomes" id="UP001180020"/>
    </source>
</evidence>
<reference evidence="1" key="2">
    <citation type="submission" date="2023-06" db="EMBL/GenBank/DDBJ databases">
        <authorList>
            <person name="Ma L."/>
            <person name="Liu K.-W."/>
            <person name="Li Z."/>
            <person name="Hsiao Y.-Y."/>
            <person name="Qi Y."/>
            <person name="Fu T."/>
            <person name="Tang G."/>
            <person name="Zhang D."/>
            <person name="Sun W.-H."/>
            <person name="Liu D.-K."/>
            <person name="Li Y."/>
            <person name="Chen G.-Z."/>
            <person name="Liu X.-D."/>
            <person name="Liao X.-Y."/>
            <person name="Jiang Y.-T."/>
            <person name="Yu X."/>
            <person name="Hao Y."/>
            <person name="Huang J."/>
            <person name="Zhao X.-W."/>
            <person name="Ke S."/>
            <person name="Chen Y.-Y."/>
            <person name="Wu W.-L."/>
            <person name="Hsu J.-L."/>
            <person name="Lin Y.-F."/>
            <person name="Huang M.-D."/>
            <person name="Li C.-Y."/>
            <person name="Huang L."/>
            <person name="Wang Z.-W."/>
            <person name="Zhao X."/>
            <person name="Zhong W.-Y."/>
            <person name="Peng D.-H."/>
            <person name="Ahmad S."/>
            <person name="Lan S."/>
            <person name="Zhang J.-S."/>
            <person name="Tsai W.-C."/>
            <person name="Van De Peer Y."/>
            <person name="Liu Z.-J."/>
        </authorList>
    </citation>
    <scope>NUCLEOTIDE SEQUENCE</scope>
    <source>
        <strain evidence="1">CP</strain>
        <tissue evidence="1">Leaves</tissue>
    </source>
</reference>
<sequence>MRLFVDCFYRLPIPIILGSECLSAIHGWLLLEPRFTSKPATHSQLLLLSPLFII</sequence>
<dbReference type="AlphaFoldDB" id="A0AAV9EDY2"/>